<protein>
    <submittedName>
        <fullName evidence="1">Uncharacterized protein</fullName>
    </submittedName>
</protein>
<organism evidence="1 2">
    <name type="scientific">Isobaculum melis</name>
    <dbReference type="NCBI Taxonomy" id="142588"/>
    <lineage>
        <taxon>Bacteria</taxon>
        <taxon>Bacillati</taxon>
        <taxon>Bacillota</taxon>
        <taxon>Bacilli</taxon>
        <taxon>Lactobacillales</taxon>
        <taxon>Carnobacteriaceae</taxon>
        <taxon>Isobaculum</taxon>
    </lineage>
</organism>
<dbReference type="AlphaFoldDB" id="A0A1H9TCF1"/>
<proteinExistence type="predicted"/>
<dbReference type="EMBL" id="FOHA01000012">
    <property type="protein sequence ID" value="SER94925.1"/>
    <property type="molecule type" value="Genomic_DNA"/>
</dbReference>
<keyword evidence="2" id="KW-1185">Reference proteome</keyword>
<reference evidence="1 2" key="1">
    <citation type="submission" date="2016-10" db="EMBL/GenBank/DDBJ databases">
        <authorList>
            <person name="de Groot N.N."/>
        </authorList>
    </citation>
    <scope>NUCLEOTIDE SEQUENCE [LARGE SCALE GENOMIC DNA]</scope>
    <source>
        <strain evidence="1 2">DSM 13760</strain>
    </source>
</reference>
<evidence type="ECO:0000313" key="2">
    <source>
        <dbReference type="Proteomes" id="UP000198948"/>
    </source>
</evidence>
<dbReference type="Proteomes" id="UP000198948">
    <property type="component" value="Unassembled WGS sequence"/>
</dbReference>
<accession>A0A1H9TCF1</accession>
<name>A0A1H9TCF1_9LACT</name>
<evidence type="ECO:0000313" key="1">
    <source>
        <dbReference type="EMBL" id="SER94925.1"/>
    </source>
</evidence>
<sequence length="132" mass="15656">MLQNVHDNLIYQCVMDLENQSICLRTRSYSRLNDGKTYDKIDILFDAVLCHQLEDFGLQNVLFDIESYPFSEFEEDHPEWEIDGSIVKWHEAMFLEPYTKDYQYYSIDSSFNLDGFIIAKKMMVTVVEKDLT</sequence>
<dbReference type="STRING" id="142588.SAMN04488559_11244"/>
<gene>
    <name evidence="1" type="ORF">SAMN04488559_11244</name>
</gene>